<dbReference type="InterPro" id="IPR046896">
    <property type="entry name" value="Cup1-like_N"/>
</dbReference>
<evidence type="ECO:0000313" key="3">
    <source>
        <dbReference type="EMBL" id="EPT01472.1"/>
    </source>
</evidence>
<evidence type="ECO:0000313" key="4">
    <source>
        <dbReference type="Proteomes" id="UP000015241"/>
    </source>
</evidence>
<proteinExistence type="predicted"/>
<organism evidence="3 4">
    <name type="scientific">Fomitopsis schrenkii</name>
    <name type="common">Brown rot fungus</name>
    <dbReference type="NCBI Taxonomy" id="2126942"/>
    <lineage>
        <taxon>Eukaryota</taxon>
        <taxon>Fungi</taxon>
        <taxon>Dikarya</taxon>
        <taxon>Basidiomycota</taxon>
        <taxon>Agaricomycotina</taxon>
        <taxon>Agaricomycetes</taxon>
        <taxon>Polyporales</taxon>
        <taxon>Fomitopsis</taxon>
    </lineage>
</organism>
<dbReference type="Pfam" id="PF20263">
    <property type="entry name" value="LYRM2-like"/>
    <property type="match status" value="1"/>
</dbReference>
<reference evidence="3 4" key="1">
    <citation type="journal article" date="2012" name="Science">
        <title>The Paleozoic origin of enzymatic lignin decomposition reconstructed from 31 fungal genomes.</title>
        <authorList>
            <person name="Floudas D."/>
            <person name="Binder M."/>
            <person name="Riley R."/>
            <person name="Barry K."/>
            <person name="Blanchette R.A."/>
            <person name="Henrissat B."/>
            <person name="Martinez A.T."/>
            <person name="Otillar R."/>
            <person name="Spatafora J.W."/>
            <person name="Yadav J.S."/>
            <person name="Aerts A."/>
            <person name="Benoit I."/>
            <person name="Boyd A."/>
            <person name="Carlson A."/>
            <person name="Copeland A."/>
            <person name="Coutinho P.M."/>
            <person name="de Vries R.P."/>
            <person name="Ferreira P."/>
            <person name="Findley K."/>
            <person name="Foster B."/>
            <person name="Gaskell J."/>
            <person name="Glotzer D."/>
            <person name="Gorecki P."/>
            <person name="Heitman J."/>
            <person name="Hesse C."/>
            <person name="Hori C."/>
            <person name="Igarashi K."/>
            <person name="Jurgens J.A."/>
            <person name="Kallen N."/>
            <person name="Kersten P."/>
            <person name="Kohler A."/>
            <person name="Kuees U."/>
            <person name="Kumar T.K.A."/>
            <person name="Kuo A."/>
            <person name="LaButti K."/>
            <person name="Larrondo L.F."/>
            <person name="Lindquist E."/>
            <person name="Ling A."/>
            <person name="Lombard V."/>
            <person name="Lucas S."/>
            <person name="Lundell T."/>
            <person name="Martin R."/>
            <person name="McLaughlin D.J."/>
            <person name="Morgenstern I."/>
            <person name="Morin E."/>
            <person name="Murat C."/>
            <person name="Nagy L.G."/>
            <person name="Nolan M."/>
            <person name="Ohm R.A."/>
            <person name="Patyshakuliyeva A."/>
            <person name="Rokas A."/>
            <person name="Ruiz-Duenas F.J."/>
            <person name="Sabat G."/>
            <person name="Salamov A."/>
            <person name="Samejima M."/>
            <person name="Schmutz J."/>
            <person name="Slot J.C."/>
            <person name="St John F."/>
            <person name="Stenlid J."/>
            <person name="Sun H."/>
            <person name="Sun S."/>
            <person name="Syed K."/>
            <person name="Tsang A."/>
            <person name="Wiebenga A."/>
            <person name="Young D."/>
            <person name="Pisabarro A."/>
            <person name="Eastwood D.C."/>
            <person name="Martin F."/>
            <person name="Cullen D."/>
            <person name="Grigoriev I.V."/>
            <person name="Hibbett D.S."/>
        </authorList>
    </citation>
    <scope>NUCLEOTIDE SEQUENCE</scope>
    <source>
        <strain evidence="4">FP-58527</strain>
    </source>
</reference>
<dbReference type="InParanoid" id="S8E8Y2"/>
<evidence type="ECO:0000259" key="2">
    <source>
        <dbReference type="Pfam" id="PF20263"/>
    </source>
</evidence>
<evidence type="ECO:0000256" key="1">
    <source>
        <dbReference type="SAM" id="MobiDB-lite"/>
    </source>
</evidence>
<dbReference type="AlphaFoldDB" id="S8E8Y2"/>
<feature type="domain" description="LYR motif-containing protein Cup1-like N-terminal" evidence="2">
    <location>
        <begin position="4"/>
        <end position="82"/>
    </location>
</feature>
<feature type="region of interest" description="Disordered" evidence="1">
    <location>
        <begin position="332"/>
        <end position="352"/>
    </location>
</feature>
<protein>
    <recommendedName>
        <fullName evidence="2">LYR motif-containing protein Cup1-like N-terminal domain-containing protein</fullName>
    </recommendedName>
</protein>
<accession>S8E8Y2</accession>
<dbReference type="Proteomes" id="UP000015241">
    <property type="component" value="Unassembled WGS sequence"/>
</dbReference>
<gene>
    <name evidence="3" type="ORF">FOMPIDRAFT_56238</name>
</gene>
<name>S8E8Y2_FOMSC</name>
<dbReference type="eggNOG" id="ENOG502S9TZ">
    <property type="taxonomic scope" value="Eukaryota"/>
</dbReference>
<dbReference type="EMBL" id="KE504141">
    <property type="protein sequence ID" value="EPT01472.1"/>
    <property type="molecule type" value="Genomic_DNA"/>
</dbReference>
<keyword evidence="4" id="KW-1185">Reference proteome</keyword>
<sequence>MFHRQIRLLPTSYLRHFFRLKLSDDARAVLETYDPQRRFTKFKRIQNELDRLRLANRGVWEKFDHVLDLAYGRKGKLRWELLEPILSDPASSPPDRIIPSVERSRPPVFSPELTALLTDSLATKNKALTLPAIQKRPPSLSARADPDSEEARLYGPFSKRREVNLRWRFYSKQLRYIYPPLEVGLEQGPRGSPQRRTVDRSALQAAGIRPMALQGTGLVQEIEHVARTGHPPDTDSKDPELTRSHLRPRFLKRRFARLLERMPQLTYNVALAQSGVPSPDAKQLYRGKADSKRLNSWKGYTVHLSPVSARDSKTRAHDADEVDVAWIQWGSQHADSDKVKKSKKVKATPTGI</sequence>
<dbReference type="OrthoDB" id="198652at2759"/>
<dbReference type="HOGENOM" id="CLU_059571_0_0_1"/>